<dbReference type="PANTHER" id="PTHR34582">
    <property type="entry name" value="UPF0702 TRANSMEMBRANE PROTEIN YCAP"/>
    <property type="match status" value="1"/>
</dbReference>
<comment type="subcellular location">
    <subcellularLocation>
        <location evidence="1">Cell membrane</location>
        <topology evidence="1">Multi-pass membrane protein</topology>
    </subcellularLocation>
</comment>
<dbReference type="Pfam" id="PF20730">
    <property type="entry name" value="YetF_N"/>
    <property type="match status" value="1"/>
</dbReference>
<dbReference type="KEGG" id="drm:Dred_2138"/>
<evidence type="ECO:0000313" key="10">
    <source>
        <dbReference type="EMBL" id="ABO50655.1"/>
    </source>
</evidence>
<keyword evidence="3" id="KW-1003">Cell membrane</keyword>
<dbReference type="EMBL" id="CP000612">
    <property type="protein sequence ID" value="ABO50655.1"/>
    <property type="molecule type" value="Genomic_DNA"/>
</dbReference>
<evidence type="ECO:0000256" key="2">
    <source>
        <dbReference type="ARBA" id="ARBA00006448"/>
    </source>
</evidence>
<dbReference type="Gene3D" id="3.30.240.20">
    <property type="entry name" value="bsu07140 like domains"/>
    <property type="match status" value="2"/>
</dbReference>
<dbReference type="Pfam" id="PF04239">
    <property type="entry name" value="DUF421"/>
    <property type="match status" value="1"/>
</dbReference>
<protein>
    <recommendedName>
        <fullName evidence="12">DUF421 domain-containing protein</fullName>
    </recommendedName>
</protein>
<dbReference type="AlphaFoldDB" id="A4J6F2"/>
<evidence type="ECO:0000259" key="9">
    <source>
        <dbReference type="Pfam" id="PF20730"/>
    </source>
</evidence>
<keyword evidence="11" id="KW-1185">Reference proteome</keyword>
<dbReference type="InterPro" id="IPR023090">
    <property type="entry name" value="UPF0702_alpha/beta_dom_sf"/>
</dbReference>
<organism evidence="10 11">
    <name type="scientific">Desulforamulus reducens (strain ATCC BAA-1160 / DSM 100696 / MI-1)</name>
    <name type="common">Desulfotomaculum reducens</name>
    <dbReference type="NCBI Taxonomy" id="349161"/>
    <lineage>
        <taxon>Bacteria</taxon>
        <taxon>Bacillati</taxon>
        <taxon>Bacillota</taxon>
        <taxon>Clostridia</taxon>
        <taxon>Eubacteriales</taxon>
        <taxon>Peptococcaceae</taxon>
        <taxon>Desulforamulus</taxon>
    </lineage>
</organism>
<dbReference type="InterPro" id="IPR007353">
    <property type="entry name" value="DUF421"/>
</dbReference>
<feature type="transmembrane region" description="Helical" evidence="7">
    <location>
        <begin position="59"/>
        <end position="79"/>
    </location>
</feature>
<comment type="similarity">
    <text evidence="2">Belongs to the UPF0702 family.</text>
</comment>
<keyword evidence="6 7" id="KW-0472">Membrane</keyword>
<proteinExistence type="inferred from homology"/>
<dbReference type="STRING" id="349161.Dred_2138"/>
<feature type="domain" description="YetF C-terminal" evidence="8">
    <location>
        <begin position="82"/>
        <end position="214"/>
    </location>
</feature>
<evidence type="ECO:0008006" key="12">
    <source>
        <dbReference type="Google" id="ProtNLM"/>
    </source>
</evidence>
<evidence type="ECO:0000256" key="5">
    <source>
        <dbReference type="ARBA" id="ARBA00022989"/>
    </source>
</evidence>
<evidence type="ECO:0000256" key="6">
    <source>
        <dbReference type="ARBA" id="ARBA00023136"/>
    </source>
</evidence>
<evidence type="ECO:0000313" key="11">
    <source>
        <dbReference type="Proteomes" id="UP000001556"/>
    </source>
</evidence>
<dbReference type="PANTHER" id="PTHR34582:SF7">
    <property type="entry name" value="UPF0702 TRANSMEMBRANE PROTEIN YDFS"/>
    <property type="match status" value="1"/>
</dbReference>
<dbReference type="RefSeq" id="WP_011878457.1">
    <property type="nucleotide sequence ID" value="NC_009253.1"/>
</dbReference>
<reference evidence="10 11" key="1">
    <citation type="submission" date="2007-03" db="EMBL/GenBank/DDBJ databases">
        <title>Complete sequence of Desulfotomaculum reducens MI-1.</title>
        <authorList>
            <consortium name="US DOE Joint Genome Institute"/>
            <person name="Copeland A."/>
            <person name="Lucas S."/>
            <person name="Lapidus A."/>
            <person name="Barry K."/>
            <person name="Detter J.C."/>
            <person name="Glavina del Rio T."/>
            <person name="Hammon N."/>
            <person name="Israni S."/>
            <person name="Dalin E."/>
            <person name="Tice H."/>
            <person name="Pitluck S."/>
            <person name="Sims D."/>
            <person name="Brettin T."/>
            <person name="Bruce D."/>
            <person name="Han C."/>
            <person name="Tapia R."/>
            <person name="Schmutz J."/>
            <person name="Larimer F."/>
            <person name="Land M."/>
            <person name="Hauser L."/>
            <person name="Kyrpides N."/>
            <person name="Kim E."/>
            <person name="Tebo B.M."/>
            <person name="Richardson P."/>
        </authorList>
    </citation>
    <scope>NUCLEOTIDE SEQUENCE [LARGE SCALE GENOMIC DNA]</scope>
    <source>
        <strain evidence="10 11">MI-1</strain>
    </source>
</reference>
<evidence type="ECO:0000259" key="8">
    <source>
        <dbReference type="Pfam" id="PF04239"/>
    </source>
</evidence>
<feature type="domain" description="YetF-like N-terminal transmembrane" evidence="9">
    <location>
        <begin position="6"/>
        <end position="79"/>
    </location>
</feature>
<feature type="transmembrane region" description="Helical" evidence="7">
    <location>
        <begin position="7"/>
        <end position="26"/>
    </location>
</feature>
<sequence length="229" mass="25649">MSPIWEIALRSIGAFFALLVITRIVGKEQLGQLTVSDFANAIAIGSIAASMATDHKENVNYYIIGIIIFGSLTYLTNLISLKYRPARKMLEGEPTVMIHNGKVLEKNMSKERYSMDNLTMQLREKNIFNIADVEFAVLEPNGRLSVLLKSNKQPLTASDLKISTNYIGIPSELIVDGKLIKQNLTQNNLSEQWLMDQLKKQGIHNVNEVTYASLDTSGNLFVDKKQDDL</sequence>
<gene>
    <name evidence="10" type="ordered locus">Dred_2138</name>
</gene>
<evidence type="ECO:0000256" key="4">
    <source>
        <dbReference type="ARBA" id="ARBA00022692"/>
    </source>
</evidence>
<dbReference type="OrthoDB" id="1682423at2"/>
<accession>A4J6F2</accession>
<name>A4J6F2_DESRM</name>
<evidence type="ECO:0000256" key="7">
    <source>
        <dbReference type="SAM" id="Phobius"/>
    </source>
</evidence>
<dbReference type="HOGENOM" id="CLU_077149_0_2_9"/>
<dbReference type="GO" id="GO:0005886">
    <property type="term" value="C:plasma membrane"/>
    <property type="evidence" value="ECO:0007669"/>
    <property type="project" value="UniProtKB-SubCell"/>
</dbReference>
<keyword evidence="5 7" id="KW-1133">Transmembrane helix</keyword>
<evidence type="ECO:0000256" key="3">
    <source>
        <dbReference type="ARBA" id="ARBA00022475"/>
    </source>
</evidence>
<dbReference type="Proteomes" id="UP000001556">
    <property type="component" value="Chromosome"/>
</dbReference>
<dbReference type="InterPro" id="IPR048454">
    <property type="entry name" value="YetF_N"/>
</dbReference>
<dbReference type="eggNOG" id="COG2323">
    <property type="taxonomic scope" value="Bacteria"/>
</dbReference>
<keyword evidence="4 7" id="KW-0812">Transmembrane</keyword>
<evidence type="ECO:0000256" key="1">
    <source>
        <dbReference type="ARBA" id="ARBA00004651"/>
    </source>
</evidence>